<sequence>MWSSSGGEIDKSVVKNEDGMVLSQRSNETLSELLIQNIAQSFIIKLMALLRDTILNRRLDKQESTPVNIKSYES</sequence>
<gene>
    <name evidence="1" type="ORF">G4B88_004958</name>
</gene>
<comment type="caution">
    <text evidence="1">The sequence shown here is derived from an EMBL/GenBank/DDBJ whole genome shotgun (WGS) entry which is preliminary data.</text>
</comment>
<dbReference type="AlphaFoldDB" id="A0A7J6FZI7"/>
<protein>
    <submittedName>
        <fullName evidence="1">Uncharacterized protein</fullName>
    </submittedName>
</protein>
<evidence type="ECO:0000313" key="2">
    <source>
        <dbReference type="Proteomes" id="UP000583929"/>
    </source>
</evidence>
<organism evidence="1 2">
    <name type="scientific">Cannabis sativa</name>
    <name type="common">Hemp</name>
    <name type="synonym">Marijuana</name>
    <dbReference type="NCBI Taxonomy" id="3483"/>
    <lineage>
        <taxon>Eukaryota</taxon>
        <taxon>Viridiplantae</taxon>
        <taxon>Streptophyta</taxon>
        <taxon>Embryophyta</taxon>
        <taxon>Tracheophyta</taxon>
        <taxon>Spermatophyta</taxon>
        <taxon>Magnoliopsida</taxon>
        <taxon>eudicotyledons</taxon>
        <taxon>Gunneridae</taxon>
        <taxon>Pentapetalae</taxon>
        <taxon>rosids</taxon>
        <taxon>fabids</taxon>
        <taxon>Rosales</taxon>
        <taxon>Cannabaceae</taxon>
        <taxon>Cannabis</taxon>
    </lineage>
</organism>
<dbReference type="EMBL" id="JAATIQ010000156">
    <property type="protein sequence ID" value="KAF4376154.1"/>
    <property type="molecule type" value="Genomic_DNA"/>
</dbReference>
<keyword evidence="2" id="KW-1185">Reference proteome</keyword>
<reference evidence="1 2" key="1">
    <citation type="journal article" date="2020" name="bioRxiv">
        <title>Sequence and annotation of 42 cannabis genomes reveals extensive copy number variation in cannabinoid synthesis and pathogen resistance genes.</title>
        <authorList>
            <person name="Mckernan K.J."/>
            <person name="Helbert Y."/>
            <person name="Kane L.T."/>
            <person name="Ebling H."/>
            <person name="Zhang L."/>
            <person name="Liu B."/>
            <person name="Eaton Z."/>
            <person name="Mclaughlin S."/>
            <person name="Kingan S."/>
            <person name="Baybayan P."/>
            <person name="Concepcion G."/>
            <person name="Jordan M."/>
            <person name="Riva A."/>
            <person name="Barbazuk W."/>
            <person name="Harkins T."/>
        </authorList>
    </citation>
    <scope>NUCLEOTIDE SEQUENCE [LARGE SCALE GENOMIC DNA]</scope>
    <source>
        <strain evidence="2">cv. Jamaican Lion 4</strain>
        <tissue evidence="1">Leaf</tissue>
    </source>
</reference>
<accession>A0A7J6FZI7</accession>
<evidence type="ECO:0000313" key="1">
    <source>
        <dbReference type="EMBL" id="KAF4376154.1"/>
    </source>
</evidence>
<dbReference type="Proteomes" id="UP000583929">
    <property type="component" value="Unassembled WGS sequence"/>
</dbReference>
<name>A0A7J6FZI7_CANSA</name>
<proteinExistence type="predicted"/>